<name>A0AB72UJJ1_9PROT</name>
<dbReference type="Proteomes" id="UP000007127">
    <property type="component" value="Plasmid"/>
</dbReference>
<dbReference type="RefSeq" id="WP_007091712.1">
    <property type="nucleotide sequence ID" value="NZ_CP004389.1"/>
</dbReference>
<keyword evidence="1" id="KW-0614">Plasmid</keyword>
<gene>
    <name evidence="1" type="ORF">TH3_21083</name>
</gene>
<dbReference type="GeneID" id="31929859"/>
<geneLocation type="plasmid" evidence="2"/>
<sequence>MTNFQQPKALSAKRWKELKERWFDPAGGTRNCILSEYNLSREEVERYLPKISVARRGRRAARIPKETDTYKELCRTIESGEFTTYTELTAKYAISFNTLVRTFGNCSEIKKRVVANNCPPCLSKSQYDRASQLWHDPDGISGEEIAQSVGVTIGTLVRAFGPIRKSRKPTRRRQVRRPKDLSVQEWKDLKARWFDPNGGTRLQIAHDYRVSVRIIERFLPPIRKARNGRTVSGLRMTPAEYQELCELVESGEFTTFEALTEKYAITQKTLRVKFGNCREIKNRAVAPDCPSCFSKSQYDKVRGLWSDPNGMSGAEIAQLIGSSNNTLRNSFGPLGKSASS</sequence>
<organism evidence="1 2">
    <name type="scientific">Thalassospira xiamenensis M-5 = DSM 17429</name>
    <dbReference type="NCBI Taxonomy" id="1123366"/>
    <lineage>
        <taxon>Bacteria</taxon>
        <taxon>Pseudomonadati</taxon>
        <taxon>Pseudomonadota</taxon>
        <taxon>Alphaproteobacteria</taxon>
        <taxon>Rhodospirillales</taxon>
        <taxon>Thalassospiraceae</taxon>
        <taxon>Thalassospira</taxon>
    </lineage>
</organism>
<dbReference type="EMBL" id="CP004389">
    <property type="protein sequence ID" value="AJD54289.1"/>
    <property type="molecule type" value="Genomic_DNA"/>
</dbReference>
<dbReference type="KEGG" id="txi:TH3_21083"/>
<evidence type="ECO:0000313" key="1">
    <source>
        <dbReference type="EMBL" id="AJD54289.1"/>
    </source>
</evidence>
<accession>A0AB72UJJ1</accession>
<evidence type="ECO:0000313" key="2">
    <source>
        <dbReference type="Proteomes" id="UP000007127"/>
    </source>
</evidence>
<reference evidence="1 2" key="1">
    <citation type="journal article" date="2012" name="J. Bacteriol.">
        <title>Genome sequence of Thalassospira xiamenensis type strain M-5.</title>
        <authorList>
            <person name="Lai Q."/>
            <person name="Shao Z."/>
        </authorList>
    </citation>
    <scope>NUCLEOTIDE SEQUENCE [LARGE SCALE GENOMIC DNA]</scope>
    <source>
        <strain evidence="1 2">M-5</strain>
    </source>
</reference>
<proteinExistence type="predicted"/>
<dbReference type="AlphaFoldDB" id="A0AB72UJJ1"/>
<protein>
    <submittedName>
        <fullName evidence="1">Uncharacterized protein</fullName>
    </submittedName>
</protein>